<accession>A0A2T1HNQ1</accession>
<keyword evidence="4" id="KW-1185">Reference proteome</keyword>
<name>A0A2T1HNQ1_9HYPH</name>
<proteinExistence type="predicted"/>
<reference evidence="4" key="1">
    <citation type="submission" date="2018-03" db="EMBL/GenBank/DDBJ databases">
        <authorList>
            <person name="Sun L."/>
            <person name="Liu H."/>
            <person name="Chen W."/>
            <person name="Huang K."/>
            <person name="Liu W."/>
            <person name="Gao X."/>
        </authorList>
    </citation>
    <scope>NUCLEOTIDE SEQUENCE [LARGE SCALE GENOMIC DNA]</scope>
    <source>
        <strain evidence="4">SH9</strain>
    </source>
</reference>
<dbReference type="AlphaFoldDB" id="A0A2T1HNQ1"/>
<evidence type="ECO:0000313" key="4">
    <source>
        <dbReference type="Proteomes" id="UP000239772"/>
    </source>
</evidence>
<gene>
    <name evidence="3" type="ORF">SLNSH_19715</name>
</gene>
<comment type="caution">
    <text evidence="3">The sequence shown here is derived from an EMBL/GenBank/DDBJ whole genome shotgun (WGS) entry which is preliminary data.</text>
</comment>
<feature type="signal peptide" evidence="2">
    <location>
        <begin position="1"/>
        <end position="22"/>
    </location>
</feature>
<dbReference type="Proteomes" id="UP000239772">
    <property type="component" value="Unassembled WGS sequence"/>
</dbReference>
<evidence type="ECO:0000313" key="3">
    <source>
        <dbReference type="EMBL" id="PSC03285.1"/>
    </source>
</evidence>
<evidence type="ECO:0000256" key="1">
    <source>
        <dbReference type="SAM" id="MobiDB-lite"/>
    </source>
</evidence>
<evidence type="ECO:0000256" key="2">
    <source>
        <dbReference type="SAM" id="SignalP"/>
    </source>
</evidence>
<sequence>MTKNLLVFASLAGAIVASGAQAQQGRAPAESSISHESTIRTEPPLKTNPTIRDKRAIPRMVKSFGSKKPQRGPSKAAPL</sequence>
<feature type="chain" id="PRO_5015690768" evidence="2">
    <location>
        <begin position="23"/>
        <end position="79"/>
    </location>
</feature>
<feature type="region of interest" description="Disordered" evidence="1">
    <location>
        <begin position="19"/>
        <end position="79"/>
    </location>
</feature>
<dbReference type="RefSeq" id="WP_106339124.1">
    <property type="nucleotide sequence ID" value="NZ_PVZS01000028.1"/>
</dbReference>
<organism evidence="3 4">
    <name type="scientific">Alsobacter soli</name>
    <dbReference type="NCBI Taxonomy" id="2109933"/>
    <lineage>
        <taxon>Bacteria</taxon>
        <taxon>Pseudomonadati</taxon>
        <taxon>Pseudomonadota</taxon>
        <taxon>Alphaproteobacteria</taxon>
        <taxon>Hyphomicrobiales</taxon>
        <taxon>Alsobacteraceae</taxon>
        <taxon>Alsobacter</taxon>
    </lineage>
</organism>
<dbReference type="EMBL" id="PVZS01000028">
    <property type="protein sequence ID" value="PSC03285.1"/>
    <property type="molecule type" value="Genomic_DNA"/>
</dbReference>
<protein>
    <submittedName>
        <fullName evidence="3">Uncharacterized protein</fullName>
    </submittedName>
</protein>
<keyword evidence="2" id="KW-0732">Signal</keyword>